<sequence>MTADDVVDLSDAKKLLAYNGFENTLRGGLPFYTAFQDQ</sequence>
<evidence type="ECO:0000313" key="1">
    <source>
        <dbReference type="EMBL" id="QHS61264.1"/>
    </source>
</evidence>
<keyword evidence="2" id="KW-1185">Reference proteome</keyword>
<organism evidence="1 2">
    <name type="scientific">Chitinophaga agri</name>
    <dbReference type="NCBI Taxonomy" id="2703787"/>
    <lineage>
        <taxon>Bacteria</taxon>
        <taxon>Pseudomonadati</taxon>
        <taxon>Bacteroidota</taxon>
        <taxon>Chitinophagia</taxon>
        <taxon>Chitinophagales</taxon>
        <taxon>Chitinophagaceae</taxon>
        <taxon>Chitinophaga</taxon>
    </lineage>
</organism>
<dbReference type="EMBL" id="CP048113">
    <property type="protein sequence ID" value="QHS61264.1"/>
    <property type="molecule type" value="Genomic_DNA"/>
</dbReference>
<dbReference type="Proteomes" id="UP000476411">
    <property type="component" value="Chromosome"/>
</dbReference>
<dbReference type="AlphaFoldDB" id="A0A6B9ZIS2"/>
<proteinExistence type="predicted"/>
<gene>
    <name evidence="1" type="ORF">GWR21_17165</name>
</gene>
<dbReference type="KEGG" id="chih:GWR21_17165"/>
<reference evidence="1 2" key="1">
    <citation type="submission" date="2020-01" db="EMBL/GenBank/DDBJ databases">
        <title>Complete genome sequence of Chitinophaga sp. H33E-04 isolated from quinoa roots.</title>
        <authorList>
            <person name="Weon H.-Y."/>
            <person name="Lee S.A."/>
        </authorList>
    </citation>
    <scope>NUCLEOTIDE SEQUENCE [LARGE SCALE GENOMIC DNA]</scope>
    <source>
        <strain evidence="1 2">H33E-04</strain>
    </source>
</reference>
<evidence type="ECO:0000313" key="2">
    <source>
        <dbReference type="Proteomes" id="UP000476411"/>
    </source>
</evidence>
<accession>A0A6B9ZIS2</accession>
<name>A0A6B9ZIS2_9BACT</name>
<protein>
    <submittedName>
        <fullName evidence="1">Uncharacterized protein</fullName>
    </submittedName>
</protein>